<dbReference type="KEGG" id="mnu:NCTC10166_00391"/>
<feature type="transmembrane region" description="Helical" evidence="1">
    <location>
        <begin position="179"/>
        <end position="201"/>
    </location>
</feature>
<name>A0A449A548_9BACT</name>
<proteinExistence type="predicted"/>
<evidence type="ECO:0000313" key="3">
    <source>
        <dbReference type="Proteomes" id="UP000289440"/>
    </source>
</evidence>
<feature type="transmembrane region" description="Helical" evidence="1">
    <location>
        <begin position="12"/>
        <end position="37"/>
    </location>
</feature>
<reference evidence="2 3" key="1">
    <citation type="submission" date="2019-01" db="EMBL/GenBank/DDBJ databases">
        <authorList>
            <consortium name="Pathogen Informatics"/>
        </authorList>
    </citation>
    <scope>NUCLEOTIDE SEQUENCE [LARGE SCALE GENOMIC DNA]</scope>
    <source>
        <strain evidence="2 3">NCTC10166</strain>
    </source>
</reference>
<accession>A0A449A548</accession>
<evidence type="ECO:0000256" key="1">
    <source>
        <dbReference type="SAM" id="Phobius"/>
    </source>
</evidence>
<sequence length="207" mass="24912">MIKKLINLKKYFVIQLIYSWIFLIVLNLILYCGYFYYITKKFTLHDAKIDNINLSNISLALLITLAVIIFFIVILKLFFESRIFAKKKNIFIKIIPFIFDFSNVKSILHEHNHFALNKKFKNEVIFSDFFKKWLIYLIIIYISLTINLLFLSFGMKYFLEKKVDFSVHIGAYYLFFPPALWINISFFIIGIYHIVSYIYFLKKLRLV</sequence>
<feature type="transmembrane region" description="Helical" evidence="1">
    <location>
        <begin position="133"/>
        <end position="159"/>
    </location>
</feature>
<keyword evidence="3" id="KW-1185">Reference proteome</keyword>
<dbReference type="Proteomes" id="UP000289440">
    <property type="component" value="Chromosome"/>
</dbReference>
<protein>
    <submittedName>
        <fullName evidence="2">Uncharacterized protein</fullName>
    </submittedName>
</protein>
<keyword evidence="1" id="KW-1133">Transmembrane helix</keyword>
<dbReference type="AlphaFoldDB" id="A0A449A548"/>
<organism evidence="2 3">
    <name type="scientific">Mesomycoplasma neurolyticum</name>
    <dbReference type="NCBI Taxonomy" id="2120"/>
    <lineage>
        <taxon>Bacteria</taxon>
        <taxon>Bacillati</taxon>
        <taxon>Mycoplasmatota</taxon>
        <taxon>Mycoplasmoidales</taxon>
        <taxon>Metamycoplasmataceae</taxon>
        <taxon>Mesomycoplasma</taxon>
    </lineage>
</organism>
<gene>
    <name evidence="2" type="ORF">NCTC10166_00391</name>
</gene>
<keyword evidence="1" id="KW-0812">Transmembrane</keyword>
<evidence type="ECO:0000313" key="2">
    <source>
        <dbReference type="EMBL" id="VEU59420.1"/>
    </source>
</evidence>
<keyword evidence="1" id="KW-0472">Membrane</keyword>
<dbReference type="RefSeq" id="WP_129719809.1">
    <property type="nucleotide sequence ID" value="NZ_LR214951.1"/>
</dbReference>
<feature type="transmembrane region" description="Helical" evidence="1">
    <location>
        <begin position="57"/>
        <end position="79"/>
    </location>
</feature>
<dbReference type="EMBL" id="LR214951">
    <property type="protein sequence ID" value="VEU59420.1"/>
    <property type="molecule type" value="Genomic_DNA"/>
</dbReference>